<evidence type="ECO:0000313" key="19">
    <source>
        <dbReference type="Proteomes" id="UP000322899"/>
    </source>
</evidence>
<evidence type="ECO:0000256" key="15">
    <source>
        <dbReference type="RuleBase" id="RU291113"/>
    </source>
</evidence>
<proteinExistence type="inferred from homology"/>
<evidence type="ECO:0000256" key="8">
    <source>
        <dbReference type="ARBA" id="ARBA00023002"/>
    </source>
</evidence>
<keyword evidence="4 15" id="KW-0288">FMN</keyword>
<evidence type="ECO:0000256" key="2">
    <source>
        <dbReference type="ARBA" id="ARBA00012376"/>
    </source>
</evidence>
<dbReference type="EC" id="1.3.1.-" evidence="15"/>
<dbReference type="InterPro" id="IPR018517">
    <property type="entry name" value="tRNA_hU_synthase_CS"/>
</dbReference>
<dbReference type="SUPFAM" id="SSF51395">
    <property type="entry name" value="FMN-linked oxidoreductases"/>
    <property type="match status" value="1"/>
</dbReference>
<dbReference type="OrthoDB" id="259935at2759"/>
<evidence type="ECO:0000256" key="1">
    <source>
        <dbReference type="ARBA" id="ARBA00001917"/>
    </source>
</evidence>
<dbReference type="Proteomes" id="UP000322899">
    <property type="component" value="Unassembled WGS sequence"/>
</dbReference>
<feature type="region of interest" description="Disordered" evidence="16">
    <location>
        <begin position="184"/>
        <end position="229"/>
    </location>
</feature>
<comment type="catalytic activity">
    <reaction evidence="13">
        <text>5,6-dihydrouridine(47) in tRNA + NADP(+) = uridine(47) in tRNA + NADPH + H(+)</text>
        <dbReference type="Rhea" id="RHEA:53360"/>
        <dbReference type="Rhea" id="RHEA-COMP:13539"/>
        <dbReference type="Rhea" id="RHEA-COMP:13540"/>
        <dbReference type="ChEBI" id="CHEBI:15378"/>
        <dbReference type="ChEBI" id="CHEBI:57783"/>
        <dbReference type="ChEBI" id="CHEBI:58349"/>
        <dbReference type="ChEBI" id="CHEBI:65315"/>
        <dbReference type="ChEBI" id="CHEBI:74443"/>
        <dbReference type="EC" id="1.3.1.89"/>
    </reaction>
    <physiologicalReaction direction="right-to-left" evidence="13">
        <dbReference type="Rhea" id="RHEA:53362"/>
    </physiologicalReaction>
</comment>
<dbReference type="PROSITE" id="PS01136">
    <property type="entry name" value="UPF0034"/>
    <property type="match status" value="1"/>
</dbReference>
<feature type="domain" description="C3H1-type" evidence="17">
    <location>
        <begin position="274"/>
        <end position="302"/>
    </location>
</feature>
<dbReference type="GO" id="GO:0102265">
    <property type="term" value="F:tRNA-dihydrouridine47 synthase activity"/>
    <property type="evidence" value="ECO:0007669"/>
    <property type="project" value="UniProtKB-EC"/>
</dbReference>
<evidence type="ECO:0000313" key="18">
    <source>
        <dbReference type="EMBL" id="KAA0172923.1"/>
    </source>
</evidence>
<keyword evidence="5" id="KW-0507">mRNA processing</keyword>
<evidence type="ECO:0000256" key="5">
    <source>
        <dbReference type="ARBA" id="ARBA00022664"/>
    </source>
</evidence>
<evidence type="ECO:0000256" key="4">
    <source>
        <dbReference type="ARBA" id="ARBA00022643"/>
    </source>
</evidence>
<comment type="similarity">
    <text evidence="15">Belongs to the dus family. Dus3 subfamily.</text>
</comment>
<evidence type="ECO:0000256" key="13">
    <source>
        <dbReference type="ARBA" id="ARBA00049513"/>
    </source>
</evidence>
<evidence type="ECO:0000259" key="17">
    <source>
        <dbReference type="PROSITE" id="PS50103"/>
    </source>
</evidence>
<keyword evidence="14 15" id="KW-0479">Metal-binding</keyword>
<evidence type="ECO:0000256" key="10">
    <source>
        <dbReference type="ARBA" id="ARBA00048266"/>
    </source>
</evidence>
<dbReference type="PANTHER" id="PTHR45846:SF1">
    <property type="entry name" value="TRNA-DIHYDROURIDINE(47) SYNTHASE [NAD(P)(+)]-LIKE"/>
    <property type="match status" value="1"/>
</dbReference>
<evidence type="ECO:0000256" key="16">
    <source>
        <dbReference type="SAM" id="MobiDB-lite"/>
    </source>
</evidence>
<comment type="caution">
    <text evidence="18">The sequence shown here is derived from an EMBL/GenBank/DDBJ whole genome shotgun (WGS) entry which is preliminary data.</text>
</comment>
<comment type="cofactor">
    <cofactor evidence="1 15">
        <name>FMN</name>
        <dbReference type="ChEBI" id="CHEBI:58210"/>
    </cofactor>
</comment>
<evidence type="ECO:0000256" key="11">
    <source>
        <dbReference type="ARBA" id="ARBA00048342"/>
    </source>
</evidence>
<protein>
    <recommendedName>
        <fullName evidence="2 15">tRNA-dihydrouridine(47) synthase [NAD(P)(+)]</fullName>
        <ecNumber evidence="15">1.3.1.-</ecNumber>
    </recommendedName>
    <alternativeName>
        <fullName evidence="15">tRNA-dihydrouridine synthase 3</fullName>
    </alternativeName>
</protein>
<feature type="zinc finger region" description="C3H1-type" evidence="14">
    <location>
        <begin position="274"/>
        <end position="302"/>
    </location>
</feature>
<dbReference type="PANTHER" id="PTHR45846">
    <property type="entry name" value="TRNA-DIHYDROURIDINE(47) SYNTHASE [NAD(P)(+)]-LIKE"/>
    <property type="match status" value="1"/>
</dbReference>
<evidence type="ECO:0000256" key="14">
    <source>
        <dbReference type="PROSITE-ProRule" id="PRU00723"/>
    </source>
</evidence>
<organism evidence="18 19">
    <name type="scientific">Cafeteria roenbergensis</name>
    <name type="common">Marine flagellate</name>
    <dbReference type="NCBI Taxonomy" id="33653"/>
    <lineage>
        <taxon>Eukaryota</taxon>
        <taxon>Sar</taxon>
        <taxon>Stramenopiles</taxon>
        <taxon>Bigyra</taxon>
        <taxon>Opalozoa</taxon>
        <taxon>Bicosoecida</taxon>
        <taxon>Cafeteriaceae</taxon>
        <taxon>Cafeteria</taxon>
    </lineage>
</organism>
<dbReference type="InterPro" id="IPR000571">
    <property type="entry name" value="Znf_CCCH"/>
</dbReference>
<dbReference type="GO" id="GO:0003723">
    <property type="term" value="F:RNA binding"/>
    <property type="evidence" value="ECO:0007669"/>
    <property type="project" value="TreeGrafter"/>
</dbReference>
<dbReference type="InterPro" id="IPR035587">
    <property type="entry name" value="DUS-like_FMN-bd"/>
</dbReference>
<evidence type="ECO:0000256" key="12">
    <source>
        <dbReference type="ARBA" id="ARBA00049447"/>
    </source>
</evidence>
<comment type="catalytic activity">
    <reaction evidence="12">
        <text>a 5,6-dihydrouridine in mRNA + NADP(+) = a uridine in mRNA + NADPH + H(+)</text>
        <dbReference type="Rhea" id="RHEA:69855"/>
        <dbReference type="Rhea" id="RHEA-COMP:14658"/>
        <dbReference type="Rhea" id="RHEA-COMP:17789"/>
        <dbReference type="ChEBI" id="CHEBI:15378"/>
        <dbReference type="ChEBI" id="CHEBI:57783"/>
        <dbReference type="ChEBI" id="CHEBI:58349"/>
        <dbReference type="ChEBI" id="CHEBI:65315"/>
        <dbReference type="ChEBI" id="CHEBI:74443"/>
    </reaction>
    <physiologicalReaction direction="right-to-left" evidence="12">
        <dbReference type="Rhea" id="RHEA:69857"/>
    </physiologicalReaction>
</comment>
<evidence type="ECO:0000256" key="7">
    <source>
        <dbReference type="ARBA" id="ARBA00022857"/>
    </source>
</evidence>
<keyword evidence="14 15" id="KW-0862">Zinc</keyword>
<evidence type="ECO:0000256" key="3">
    <source>
        <dbReference type="ARBA" id="ARBA00022630"/>
    </source>
</evidence>
<dbReference type="GO" id="GO:0006397">
    <property type="term" value="P:mRNA processing"/>
    <property type="evidence" value="ECO:0007669"/>
    <property type="project" value="UniProtKB-KW"/>
</dbReference>
<keyword evidence="3 15" id="KW-0285">Flavoprotein</keyword>
<comment type="catalytic activity">
    <reaction evidence="10">
        <text>5,6-dihydrouridine(47) in tRNA + NAD(+) = uridine(47) in tRNA + NADH + H(+)</text>
        <dbReference type="Rhea" id="RHEA:53364"/>
        <dbReference type="Rhea" id="RHEA-COMP:13539"/>
        <dbReference type="Rhea" id="RHEA-COMP:13540"/>
        <dbReference type="ChEBI" id="CHEBI:15378"/>
        <dbReference type="ChEBI" id="CHEBI:57540"/>
        <dbReference type="ChEBI" id="CHEBI:57945"/>
        <dbReference type="ChEBI" id="CHEBI:65315"/>
        <dbReference type="ChEBI" id="CHEBI:74443"/>
        <dbReference type="EC" id="1.3.1.89"/>
    </reaction>
    <physiologicalReaction direction="right-to-left" evidence="10">
        <dbReference type="Rhea" id="RHEA:53366"/>
    </physiologicalReaction>
</comment>
<dbReference type="GO" id="GO:0008270">
    <property type="term" value="F:zinc ion binding"/>
    <property type="evidence" value="ECO:0007669"/>
    <property type="project" value="UniProtKB-KW"/>
</dbReference>
<name>A0A5A8E5C8_CAFRO</name>
<keyword evidence="9" id="KW-0520">NAD</keyword>
<keyword evidence="6 15" id="KW-0819">tRNA processing</keyword>
<dbReference type="Pfam" id="PF01207">
    <property type="entry name" value="Dus"/>
    <property type="match status" value="2"/>
</dbReference>
<reference evidence="18 19" key="1">
    <citation type="submission" date="2019-07" db="EMBL/GenBank/DDBJ databases">
        <title>Genomes of Cafeteria roenbergensis.</title>
        <authorList>
            <person name="Fischer M.G."/>
            <person name="Hackl T."/>
            <person name="Roman M."/>
        </authorList>
    </citation>
    <scope>NUCLEOTIDE SEQUENCE [LARGE SCALE GENOMIC DNA]</scope>
    <source>
        <strain evidence="18 19">E4-10P</strain>
    </source>
</reference>
<dbReference type="InterPro" id="IPR013785">
    <property type="entry name" value="Aldolase_TIM"/>
</dbReference>
<sequence length="848" mass="89847">MMLHHDDMLRIKHECVFLRRLAKARRACTAHCRAEALAKGTPEKRVANIDDPAMLRVMSDLVAFREACVPGTHYWLRNTMMGPRGLTDEEFAVVGRYRIGASEADHVVPDGVSINYHLGGAMASAGDVPEGRRNQSYAEMQAAGIQAILPEFVLDRSVVEQAIEAAEGKDAAAAAAAVDATAADTEGGDAASVASGSTGRGSSTTGRGGRGGRRSRRQQKRAGDQDADIGMGAKTRELMLCGALLGGRCRAPGGDASRCHRIHDLDQFFARRPDPIAEECPAFAAFGQCPAGLNCRFASCLDVAARKSLRKPDASADPPATCINKPHPLLGLLLRKNRYTVVVDVSDTPPMSDLRGEAGRAAYLASRPSARERWAKVEAFRSRLPGAAIIAPLTTVGNLPFRRLCTDMAADVTVGEMAIASEVLKGASGETALLARHPSERTFGVQLAGGNEGVLSRACEVLERECGAFDFVDLNMGCPLDMVCNKSMGAQTMCAGKRFEPMIRAMAKSTSRPVTLKMRTGLGPQSLMAEGLAVRARKTWDIAAVTIHGRTRAARYSKTADWDYIKAVVDEVSLPLVGAPLGGAAAPKFGGAAGSALAAAAAEAMASGMPNAGIATAEAAAEGQARLAAAGSSALSGDGEDFAADIPALPIIGNGDVLDPSDFHSHIAATGVVTCMLGRGILYKPWLCEEIKAGVAIDKSARERLDMYRGFCRYGLEYWGTDQLGVDRTRRFLLELLSFTHRYVPFGLLALPPQRMNLRPQAYRGRDDLETLLSSGESADWVRISEMFLGPVRDGFRFVPKHKAKSFGSGSSAVASAAGLAVAADQSLLGLGVDTASLTSGKVVTEWG</sequence>
<dbReference type="GO" id="GO:0050660">
    <property type="term" value="F:flavin adenine dinucleotide binding"/>
    <property type="evidence" value="ECO:0007669"/>
    <property type="project" value="UniProtKB-UniRule"/>
</dbReference>
<dbReference type="Gene3D" id="3.20.20.70">
    <property type="entry name" value="Aldolase class I"/>
    <property type="match status" value="1"/>
</dbReference>
<dbReference type="PROSITE" id="PS50103">
    <property type="entry name" value="ZF_C3H1"/>
    <property type="match status" value="1"/>
</dbReference>
<keyword evidence="7" id="KW-0521">NADP</keyword>
<dbReference type="CDD" id="cd02801">
    <property type="entry name" value="DUS_like_FMN"/>
    <property type="match status" value="1"/>
</dbReference>
<comment type="catalytic activity">
    <reaction evidence="11">
        <text>a 5,6-dihydrouridine in mRNA + NAD(+) = a uridine in mRNA + NADH + H(+)</text>
        <dbReference type="Rhea" id="RHEA:69851"/>
        <dbReference type="Rhea" id="RHEA-COMP:14658"/>
        <dbReference type="Rhea" id="RHEA-COMP:17789"/>
        <dbReference type="ChEBI" id="CHEBI:15378"/>
        <dbReference type="ChEBI" id="CHEBI:57540"/>
        <dbReference type="ChEBI" id="CHEBI:57945"/>
        <dbReference type="ChEBI" id="CHEBI:65315"/>
        <dbReference type="ChEBI" id="CHEBI:74443"/>
    </reaction>
    <physiologicalReaction direction="right-to-left" evidence="11">
        <dbReference type="Rhea" id="RHEA:69853"/>
    </physiologicalReaction>
</comment>
<keyword evidence="14 15" id="KW-0863">Zinc-finger</keyword>
<dbReference type="EMBL" id="VLTO01000040">
    <property type="protein sequence ID" value="KAA0172923.1"/>
    <property type="molecule type" value="Genomic_DNA"/>
</dbReference>
<dbReference type="AlphaFoldDB" id="A0A5A8E5C8"/>
<evidence type="ECO:0000256" key="9">
    <source>
        <dbReference type="ARBA" id="ARBA00023027"/>
    </source>
</evidence>
<feature type="compositionally biased region" description="Basic residues" evidence="16">
    <location>
        <begin position="210"/>
        <end position="220"/>
    </location>
</feature>
<keyword evidence="8 15" id="KW-0560">Oxidoreductase</keyword>
<accession>A0A5A8E5C8</accession>
<dbReference type="GO" id="GO:0106414">
    <property type="term" value="F:mRNA dihydrouridine synthase activity"/>
    <property type="evidence" value="ECO:0007669"/>
    <property type="project" value="RHEA"/>
</dbReference>
<evidence type="ECO:0000256" key="6">
    <source>
        <dbReference type="ARBA" id="ARBA00022694"/>
    </source>
</evidence>
<feature type="compositionally biased region" description="Low complexity" evidence="16">
    <location>
        <begin position="184"/>
        <end position="205"/>
    </location>
</feature>
<gene>
    <name evidence="18" type="ORF">FNF27_05560</name>
</gene>